<gene>
    <name evidence="1" type="ORF">A2161_00400</name>
</gene>
<organism evidence="1 2">
    <name type="scientific">Candidatus Schekmanbacteria bacterium RBG_13_48_7</name>
    <dbReference type="NCBI Taxonomy" id="1817878"/>
    <lineage>
        <taxon>Bacteria</taxon>
        <taxon>Candidatus Schekmaniibacteriota</taxon>
    </lineage>
</organism>
<reference evidence="1 2" key="1">
    <citation type="journal article" date="2016" name="Nat. Commun.">
        <title>Thousands of microbial genomes shed light on interconnected biogeochemical processes in an aquifer system.</title>
        <authorList>
            <person name="Anantharaman K."/>
            <person name="Brown C.T."/>
            <person name="Hug L.A."/>
            <person name="Sharon I."/>
            <person name="Castelle C.J."/>
            <person name="Probst A.J."/>
            <person name="Thomas B.C."/>
            <person name="Singh A."/>
            <person name="Wilkins M.J."/>
            <person name="Karaoz U."/>
            <person name="Brodie E.L."/>
            <person name="Williams K.H."/>
            <person name="Hubbard S.S."/>
            <person name="Banfield J.F."/>
        </authorList>
    </citation>
    <scope>NUCLEOTIDE SEQUENCE [LARGE SCALE GENOMIC DNA]</scope>
</reference>
<dbReference type="AlphaFoldDB" id="A0A1F7S7I6"/>
<proteinExistence type="predicted"/>
<sequence length="100" mass="11389">MERVADHIGIISEGRLKIQEPLEELKKSMKWIKLIFTDDIPASLKLELPGILKKEISGREILLIVKDYTPDLSEQFKQFNPAAIEVNDLNLDDIFVALEG</sequence>
<evidence type="ECO:0000313" key="2">
    <source>
        <dbReference type="Proteomes" id="UP000179266"/>
    </source>
</evidence>
<protein>
    <recommendedName>
        <fullName evidence="3">DUF4162 domain-containing protein</fullName>
    </recommendedName>
</protein>
<evidence type="ECO:0008006" key="3">
    <source>
        <dbReference type="Google" id="ProtNLM"/>
    </source>
</evidence>
<name>A0A1F7S7I6_9BACT</name>
<dbReference type="EMBL" id="MGDD01000014">
    <property type="protein sequence ID" value="OGL49766.1"/>
    <property type="molecule type" value="Genomic_DNA"/>
</dbReference>
<comment type="caution">
    <text evidence="1">The sequence shown here is derived from an EMBL/GenBank/DDBJ whole genome shotgun (WGS) entry which is preliminary data.</text>
</comment>
<evidence type="ECO:0000313" key="1">
    <source>
        <dbReference type="EMBL" id="OGL49766.1"/>
    </source>
</evidence>
<accession>A0A1F7S7I6</accession>
<dbReference type="Proteomes" id="UP000179266">
    <property type="component" value="Unassembled WGS sequence"/>
</dbReference>